<proteinExistence type="predicted"/>
<organism evidence="1 2">
    <name type="scientific">Devosia nitrariae</name>
    <dbReference type="NCBI Taxonomy" id="2071872"/>
    <lineage>
        <taxon>Bacteria</taxon>
        <taxon>Pseudomonadati</taxon>
        <taxon>Pseudomonadota</taxon>
        <taxon>Alphaproteobacteria</taxon>
        <taxon>Hyphomicrobiales</taxon>
        <taxon>Devosiaceae</taxon>
        <taxon>Devosia</taxon>
    </lineage>
</organism>
<comment type="caution">
    <text evidence="1">The sequence shown here is derived from an EMBL/GenBank/DDBJ whole genome shotgun (WGS) entry which is preliminary data.</text>
</comment>
<evidence type="ECO:0000313" key="1">
    <source>
        <dbReference type="EMBL" id="GLQ53573.1"/>
    </source>
</evidence>
<dbReference type="RefSeq" id="WP_284339018.1">
    <property type="nucleotide sequence ID" value="NZ_BSNS01000004.1"/>
</dbReference>
<keyword evidence="2" id="KW-1185">Reference proteome</keyword>
<reference evidence="2" key="1">
    <citation type="journal article" date="2019" name="Int. J. Syst. Evol. Microbiol.">
        <title>The Global Catalogue of Microorganisms (GCM) 10K type strain sequencing project: providing services to taxonomists for standard genome sequencing and annotation.</title>
        <authorList>
            <consortium name="The Broad Institute Genomics Platform"/>
            <consortium name="The Broad Institute Genome Sequencing Center for Infectious Disease"/>
            <person name="Wu L."/>
            <person name="Ma J."/>
        </authorList>
    </citation>
    <scope>NUCLEOTIDE SEQUENCE [LARGE SCALE GENOMIC DNA]</scope>
    <source>
        <strain evidence="2">NBRC 112416</strain>
    </source>
</reference>
<protein>
    <submittedName>
        <fullName evidence="1">Uncharacterized protein</fullName>
    </submittedName>
</protein>
<sequence>MNNENDDLRRLDAFIQRMQPMIDEFHAIVDRAFVDDPAMRGWRARDIAYDLKIGSIRPGLTGVPEGRGVHPKHQSYWMPDRHLTVELAARTIEHRSRRFTGRRVLPVNEDWKDQLRDSHAGMFECEFSVDAGWADLIAAYVEMRLEAGDRWEFIQIKEKFGSLRLYDVGDDSPLESIADHLSMCICETCGAPGRERDGGWIRTLCDDHAEDQS</sequence>
<name>A0ABQ5W1H5_9HYPH</name>
<accession>A0ABQ5W1H5</accession>
<evidence type="ECO:0000313" key="2">
    <source>
        <dbReference type="Proteomes" id="UP001156691"/>
    </source>
</evidence>
<dbReference type="EMBL" id="BSNS01000004">
    <property type="protein sequence ID" value="GLQ53573.1"/>
    <property type="molecule type" value="Genomic_DNA"/>
</dbReference>
<dbReference type="Proteomes" id="UP001156691">
    <property type="component" value="Unassembled WGS sequence"/>
</dbReference>
<gene>
    <name evidence="1" type="ORF">GCM10010862_08320</name>
</gene>